<dbReference type="Proteomes" id="UP000252139">
    <property type="component" value="Unassembled WGS sequence"/>
</dbReference>
<dbReference type="GO" id="GO:0005096">
    <property type="term" value="F:GTPase activator activity"/>
    <property type="evidence" value="ECO:0007669"/>
    <property type="project" value="UniProtKB-KW"/>
</dbReference>
<evidence type="ECO:0000256" key="3">
    <source>
        <dbReference type="ARBA" id="ARBA00022771"/>
    </source>
</evidence>
<keyword evidence="4" id="KW-0862">Zinc</keyword>
<protein>
    <recommendedName>
        <fullName evidence="11">Arf-GAP domain-containing protein</fullName>
    </recommendedName>
</protein>
<dbReference type="Gene3D" id="1.10.220.150">
    <property type="entry name" value="Arf GTPase activating protein"/>
    <property type="match status" value="1"/>
</dbReference>
<sequence length="492" mass="54399">MTERQSKATQERHERILNELVKMPGNDLCADCGAKNPRWASYSLGVFLCIRCAGIHRKMGTHISKIKSITMDQWTVEQIDMMRNSGGNSVVNSKINPNNQPLPIGADDDHAIEKYIRAKWEKHLFMIPKKTALPIIQTPPKRSSSVPVHMQPKDDVQIQNPLLQQQQQQQQQQPVLPNQFMLTDDQKIDQLVKLGFTDRAMNVDALRRAGGNVDIAATILTETRTNNVMSASNLFSTNNMSPVSLSTSNPLYASHAQSLGNTLPMQSAISTNNAQANPFTSHLSSGLMSQQQQQQPSSMFISQQQQQANSVGFPPQPNTGNMFATQQTSFSLQQNNGALFPVQQQQQTTSPFMQQSNPTTQVSVNVNDPFNIAPNNFANPLPNNVIGNLNAGKSTRPVYEGIVFTLFKGYNSTPLFNTINNHGQPQQFSSAPNTPFQAPVTSNPFSQMNTSYTTPIATTISNQPGNNTLPFMKQPFNNNNVAINPWSTNPSF</sequence>
<dbReference type="CDD" id="cd08204">
    <property type="entry name" value="ArfGap"/>
    <property type="match status" value="1"/>
</dbReference>
<gene>
    <name evidence="9" type="ORF">CU097_002002</name>
</gene>
<dbReference type="SUPFAM" id="SSF46934">
    <property type="entry name" value="UBA-like"/>
    <property type="match status" value="1"/>
</dbReference>
<evidence type="ECO:0000256" key="2">
    <source>
        <dbReference type="ARBA" id="ARBA00022723"/>
    </source>
</evidence>
<evidence type="ECO:0000259" key="7">
    <source>
        <dbReference type="PROSITE" id="PS50030"/>
    </source>
</evidence>
<evidence type="ECO:0000256" key="4">
    <source>
        <dbReference type="ARBA" id="ARBA00022833"/>
    </source>
</evidence>
<dbReference type="SMART" id="SM00165">
    <property type="entry name" value="UBA"/>
    <property type="match status" value="1"/>
</dbReference>
<dbReference type="SMART" id="SM00105">
    <property type="entry name" value="ArfGap"/>
    <property type="match status" value="1"/>
</dbReference>
<feature type="domain" description="Arf-GAP" evidence="8">
    <location>
        <begin position="14"/>
        <end position="134"/>
    </location>
</feature>
<dbReference type="PRINTS" id="PR00405">
    <property type="entry name" value="REVINTRACTNG"/>
</dbReference>
<feature type="region of interest" description="Disordered" evidence="6">
    <location>
        <begin position="275"/>
        <end position="320"/>
    </location>
</feature>
<dbReference type="PANTHER" id="PTHR45705">
    <property type="entry name" value="FI20236P1"/>
    <property type="match status" value="1"/>
</dbReference>
<evidence type="ECO:0000256" key="1">
    <source>
        <dbReference type="ARBA" id="ARBA00022468"/>
    </source>
</evidence>
<dbReference type="FunFam" id="1.10.220.150:FF:000009">
    <property type="entry name" value="stromal membrane-associated protein 1 isoform X1"/>
    <property type="match status" value="1"/>
</dbReference>
<keyword evidence="3 5" id="KW-0863">Zinc-finger</keyword>
<evidence type="ECO:0008006" key="11">
    <source>
        <dbReference type="Google" id="ProtNLM"/>
    </source>
</evidence>
<proteinExistence type="predicted"/>
<dbReference type="InterPro" id="IPR001164">
    <property type="entry name" value="ArfGAP_dom"/>
</dbReference>
<feature type="compositionally biased region" description="Low complexity" evidence="6">
    <location>
        <begin position="281"/>
        <end position="310"/>
    </location>
</feature>
<comment type="caution">
    <text evidence="9">The sequence shown here is derived from an EMBL/GenBank/DDBJ whole genome shotgun (WGS) entry which is preliminary data.</text>
</comment>
<dbReference type="PROSITE" id="PS50115">
    <property type="entry name" value="ARFGAP"/>
    <property type="match status" value="1"/>
</dbReference>
<reference evidence="9 10" key="1">
    <citation type="journal article" date="2018" name="G3 (Bethesda)">
        <title>Phylogenetic and Phylogenomic Definition of Rhizopus Species.</title>
        <authorList>
            <person name="Gryganskyi A.P."/>
            <person name="Golan J."/>
            <person name="Dolatabadi S."/>
            <person name="Mondo S."/>
            <person name="Robb S."/>
            <person name="Idnurm A."/>
            <person name="Muszewska A."/>
            <person name="Steczkiewicz K."/>
            <person name="Masonjones S."/>
            <person name="Liao H.L."/>
            <person name="Gajdeczka M.T."/>
            <person name="Anike F."/>
            <person name="Vuek A."/>
            <person name="Anishchenko I.M."/>
            <person name="Voigt K."/>
            <person name="de Hoog G.S."/>
            <person name="Smith M.E."/>
            <person name="Heitman J."/>
            <person name="Vilgalys R."/>
            <person name="Stajich J.E."/>
        </authorList>
    </citation>
    <scope>NUCLEOTIDE SEQUENCE [LARGE SCALE GENOMIC DNA]</scope>
    <source>
        <strain evidence="9 10">CBS 357.93</strain>
    </source>
</reference>
<dbReference type="OrthoDB" id="10266696at2759"/>
<dbReference type="InterPro" id="IPR037278">
    <property type="entry name" value="ARFGAP/RecO"/>
</dbReference>
<evidence type="ECO:0000256" key="5">
    <source>
        <dbReference type="PROSITE-ProRule" id="PRU00288"/>
    </source>
</evidence>
<dbReference type="InterPro" id="IPR038508">
    <property type="entry name" value="ArfGAP_dom_sf"/>
</dbReference>
<dbReference type="EMBL" id="PJQL01003444">
    <property type="protein sequence ID" value="RCH81420.1"/>
    <property type="molecule type" value="Genomic_DNA"/>
</dbReference>
<dbReference type="PROSITE" id="PS50030">
    <property type="entry name" value="UBA"/>
    <property type="match status" value="1"/>
</dbReference>
<dbReference type="InterPro" id="IPR015940">
    <property type="entry name" value="UBA"/>
</dbReference>
<dbReference type="GO" id="GO:0008270">
    <property type="term" value="F:zinc ion binding"/>
    <property type="evidence" value="ECO:0007669"/>
    <property type="project" value="UniProtKB-KW"/>
</dbReference>
<feature type="domain" description="UBA" evidence="7">
    <location>
        <begin position="182"/>
        <end position="223"/>
    </location>
</feature>
<dbReference type="AlphaFoldDB" id="A0A367IUQ0"/>
<dbReference type="InterPro" id="IPR051718">
    <property type="entry name" value="ARF_GTPase-activating"/>
</dbReference>
<keyword evidence="10" id="KW-1185">Reference proteome</keyword>
<dbReference type="InterPro" id="IPR009060">
    <property type="entry name" value="UBA-like_sf"/>
</dbReference>
<evidence type="ECO:0000259" key="8">
    <source>
        <dbReference type="PROSITE" id="PS50115"/>
    </source>
</evidence>
<keyword evidence="1" id="KW-0343">GTPase activation</keyword>
<dbReference type="Pfam" id="PF01412">
    <property type="entry name" value="ArfGap"/>
    <property type="match status" value="1"/>
</dbReference>
<dbReference type="Pfam" id="PF00627">
    <property type="entry name" value="UBA"/>
    <property type="match status" value="1"/>
</dbReference>
<accession>A0A367IUQ0</accession>
<evidence type="ECO:0000256" key="6">
    <source>
        <dbReference type="SAM" id="MobiDB-lite"/>
    </source>
</evidence>
<evidence type="ECO:0000313" key="10">
    <source>
        <dbReference type="Proteomes" id="UP000252139"/>
    </source>
</evidence>
<keyword evidence="2" id="KW-0479">Metal-binding</keyword>
<name>A0A367IUQ0_RHIAZ</name>
<dbReference type="SUPFAM" id="SSF57863">
    <property type="entry name" value="ArfGap/RecO-like zinc finger"/>
    <property type="match status" value="1"/>
</dbReference>
<dbReference type="STRING" id="86630.A0A367IUQ0"/>
<dbReference type="Gene3D" id="1.10.8.10">
    <property type="entry name" value="DNA helicase RuvA subunit, C-terminal domain"/>
    <property type="match status" value="1"/>
</dbReference>
<dbReference type="GO" id="GO:0005737">
    <property type="term" value="C:cytoplasm"/>
    <property type="evidence" value="ECO:0007669"/>
    <property type="project" value="TreeGrafter"/>
</dbReference>
<evidence type="ECO:0000313" key="9">
    <source>
        <dbReference type="EMBL" id="RCH81420.1"/>
    </source>
</evidence>
<dbReference type="PANTHER" id="PTHR45705:SF1">
    <property type="entry name" value="FI20236P1"/>
    <property type="match status" value="1"/>
</dbReference>
<organism evidence="9 10">
    <name type="scientific">Rhizopus azygosporus</name>
    <name type="common">Rhizopus microsporus var. azygosporus</name>
    <dbReference type="NCBI Taxonomy" id="86630"/>
    <lineage>
        <taxon>Eukaryota</taxon>
        <taxon>Fungi</taxon>
        <taxon>Fungi incertae sedis</taxon>
        <taxon>Mucoromycota</taxon>
        <taxon>Mucoromycotina</taxon>
        <taxon>Mucoromycetes</taxon>
        <taxon>Mucorales</taxon>
        <taxon>Mucorineae</taxon>
        <taxon>Rhizopodaceae</taxon>
        <taxon>Rhizopus</taxon>
    </lineage>
</organism>